<protein>
    <submittedName>
        <fullName evidence="2">Uncharacterized protein LOC108681870</fullName>
    </submittedName>
</protein>
<dbReference type="Proteomes" id="UP000694843">
    <property type="component" value="Unplaced"/>
</dbReference>
<evidence type="ECO:0000313" key="1">
    <source>
        <dbReference type="Proteomes" id="UP000694843"/>
    </source>
</evidence>
<name>A0A979FHB0_HYAAZ</name>
<evidence type="ECO:0000313" key="2">
    <source>
        <dbReference type="RefSeq" id="XP_047735675.1"/>
    </source>
</evidence>
<dbReference type="InterPro" id="IPR027417">
    <property type="entry name" value="P-loop_NTPase"/>
</dbReference>
<sequence>MCSFLCEIFKLKVSYTHVGHVRSLSQLECLLKEAKNIRNAVMHEVADDAVNPMKFDEIVRAMHDVIDEAGNVYSIPADEVTSFKTQIDGLWDDVRTDNEKAKAYCRFFLQTYGNKEAKVMWEEMLSEETLLFGDDKVERSKVFYSLEMLVQKPNAQPKDKISYTELLCEDTKKFVVVIGVSGSGKSTLVKNLMIQFHKISDTEVEMINLRHHKVILYYECRNVSIAEFNDVVKENFEKVCQKLGHETVIEGITELNPVVLVDGYNTQGVLTYVLMELCAENNYKVLKPNWDRMKEAANAALADKNFWQQILLSSPHSQLVAEETARVYKTHSDVWNIGSGRDADTIALLLPYQQPATLSVSLLDAPAPESWRQVAATFRGVLELRLLSERDTSLPCDHMVEALSSSRCSLSTFSGRVKEASSIRSLGKFATPETEFFVVTEPHVNLTPLQYMHQELLKWLEVRDCELTEAQLLEAVAVIQSKGLRTLFRGKQIHGGPSRVLTIREKNYAFILTDVPPLLPLAEPSSRFEAATPHKSNASLPKAPAVGDEKALLASSCGDLDAVYRSLYALNVVLPHALRFVMEKECADKPQQDTYAEYLLSQCRHPVYREWLASRIRKSPVRVALEKHECDGIDLRPFDVLPLIQLVSELLDIRSSRFADATERAGDCKNVIALLQKVQDLRVKVHSEMCKDPSELFGVPEKINEVTIELISEAAKLYRVPDVEAKQVDDTCKSLEDKYNYDVNLDDDAFASYRVLKENMTWRDQLLLKDVLKRRNFLSYEFRSDWVHRPFRNLHSSIYGSDIPDCIPDRTWNSIYSGIKGIFIRFNCRDKKICSFSDVVEQNFPKSCSQIGAHNVQYILTKLNSLILVEAYDEANATSSVAVEEMIYKFYKFDCEFVITTRPDPSQSGLTASQRNFLESGRIGDGMLLPFALKYLEKKTTLKIP</sequence>
<reference evidence="2" key="1">
    <citation type="submission" date="2025-08" db="UniProtKB">
        <authorList>
            <consortium name="RefSeq"/>
        </authorList>
    </citation>
    <scope>IDENTIFICATION</scope>
    <source>
        <tissue evidence="2">Whole organism</tissue>
    </source>
</reference>
<dbReference type="KEGG" id="hazt:108681870"/>
<dbReference type="SUPFAM" id="SSF52540">
    <property type="entry name" value="P-loop containing nucleoside triphosphate hydrolases"/>
    <property type="match status" value="1"/>
</dbReference>
<accession>A0A979FHB0</accession>
<gene>
    <name evidence="2" type="primary">LOC108681870</name>
</gene>
<dbReference type="RefSeq" id="XP_047735675.1">
    <property type="nucleotide sequence ID" value="XM_047879719.1"/>
</dbReference>
<dbReference type="GeneID" id="108681870"/>
<dbReference type="AlphaFoldDB" id="A0A979FHB0"/>
<proteinExistence type="predicted"/>
<keyword evidence="1" id="KW-1185">Reference proteome</keyword>
<organism evidence="1 2">
    <name type="scientific">Hyalella azteca</name>
    <name type="common">Amphipod</name>
    <dbReference type="NCBI Taxonomy" id="294128"/>
    <lineage>
        <taxon>Eukaryota</taxon>
        <taxon>Metazoa</taxon>
        <taxon>Ecdysozoa</taxon>
        <taxon>Arthropoda</taxon>
        <taxon>Crustacea</taxon>
        <taxon>Multicrustacea</taxon>
        <taxon>Malacostraca</taxon>
        <taxon>Eumalacostraca</taxon>
        <taxon>Peracarida</taxon>
        <taxon>Amphipoda</taxon>
        <taxon>Senticaudata</taxon>
        <taxon>Talitrida</taxon>
        <taxon>Talitroidea</taxon>
        <taxon>Hyalellidae</taxon>
        <taxon>Hyalella</taxon>
    </lineage>
</organism>
<dbReference type="Gene3D" id="3.40.50.300">
    <property type="entry name" value="P-loop containing nucleotide triphosphate hydrolases"/>
    <property type="match status" value="1"/>
</dbReference>